<comment type="caution">
    <text evidence="1">The sequence shown here is derived from an EMBL/GenBank/DDBJ whole genome shotgun (WGS) entry which is preliminary data.</text>
</comment>
<dbReference type="NCBIfam" id="NF040566">
    <property type="entry name" value="SCO2522_fam"/>
    <property type="match status" value="1"/>
</dbReference>
<name>A0A846Y031_9NOCA</name>
<protein>
    <submittedName>
        <fullName evidence="1">Uncharacterized protein</fullName>
    </submittedName>
</protein>
<dbReference type="Proteomes" id="UP000565711">
    <property type="component" value="Unassembled WGS sequence"/>
</dbReference>
<evidence type="ECO:0000313" key="2">
    <source>
        <dbReference type="Proteomes" id="UP000565711"/>
    </source>
</evidence>
<reference evidence="1 2" key="1">
    <citation type="submission" date="2020-04" db="EMBL/GenBank/DDBJ databases">
        <title>MicrobeNet Type strains.</title>
        <authorList>
            <person name="Nicholson A.C."/>
        </authorList>
    </citation>
    <scope>NUCLEOTIDE SEQUENCE [LARGE SCALE GENOMIC DNA]</scope>
    <source>
        <strain evidence="1 2">JCM 12354</strain>
    </source>
</reference>
<accession>A0A846Y031</accession>
<dbReference type="EMBL" id="JAAXOP010000004">
    <property type="protein sequence ID" value="NKY50648.1"/>
    <property type="molecule type" value="Genomic_DNA"/>
</dbReference>
<sequence length="340" mass="38304">MPGFGAGYSEATEQVRIAQVELAHVSIEAGHFYMSDLTNGIEPMRSQFRRVKRLVDLYTQEMKDEFGDSARISTCFLIDDYFGSDTNPGEILEKILAVAAEYELRIDYFGREAGCWRSRRFVNGQPTEWVELAEMVNTWVVDDPVPATFGASPPDARSGWLCNGWRSSVFEAKPAMQMSQYRPSKEFGRREHSIFLDVEMWSEVLDEAGNKRWSCPFLASIWQLLRLGLIRDQGAPVAQPQPRPATWPDTWDDLPTVVQLEPRAAPFAAYQTLSILPPTYVKIEHAVRTILDHVNIDEELKAQPVVRGAAEGVIIPEQITDRLQHVFLNRVVSAGSADGS</sequence>
<dbReference type="AlphaFoldDB" id="A0A846Y031"/>
<proteinExistence type="predicted"/>
<dbReference type="InterPro" id="IPR049747">
    <property type="entry name" value="SCO2522-like"/>
</dbReference>
<organism evidence="1 2">
    <name type="scientific">Nocardia vermiculata</name>
    <dbReference type="NCBI Taxonomy" id="257274"/>
    <lineage>
        <taxon>Bacteria</taxon>
        <taxon>Bacillati</taxon>
        <taxon>Actinomycetota</taxon>
        <taxon>Actinomycetes</taxon>
        <taxon>Mycobacteriales</taxon>
        <taxon>Nocardiaceae</taxon>
        <taxon>Nocardia</taxon>
    </lineage>
</organism>
<dbReference type="RefSeq" id="WP_067871460.1">
    <property type="nucleotide sequence ID" value="NZ_JAAXOP010000004.1"/>
</dbReference>
<evidence type="ECO:0000313" key="1">
    <source>
        <dbReference type="EMBL" id="NKY50648.1"/>
    </source>
</evidence>
<gene>
    <name evidence="1" type="ORF">HGA08_10535</name>
</gene>
<keyword evidence="2" id="KW-1185">Reference proteome</keyword>